<dbReference type="EMBL" id="JACHHT010000002">
    <property type="protein sequence ID" value="MBB6522312.1"/>
    <property type="molecule type" value="Genomic_DNA"/>
</dbReference>
<feature type="domain" description="Glutamine amidotransferase" evidence="1">
    <location>
        <begin position="21"/>
        <end position="194"/>
    </location>
</feature>
<evidence type="ECO:0000313" key="3">
    <source>
        <dbReference type="Proteomes" id="UP000528457"/>
    </source>
</evidence>
<dbReference type="PROSITE" id="PS51273">
    <property type="entry name" value="GATASE_TYPE_1"/>
    <property type="match status" value="1"/>
</dbReference>
<dbReference type="PANTHER" id="PTHR42695">
    <property type="entry name" value="GLUTAMINE AMIDOTRANSFERASE YLR126C-RELATED"/>
    <property type="match status" value="1"/>
</dbReference>
<evidence type="ECO:0000259" key="1">
    <source>
        <dbReference type="Pfam" id="PF00117"/>
    </source>
</evidence>
<accession>A0A7X0JU47</accession>
<dbReference type="Proteomes" id="UP000528457">
    <property type="component" value="Unassembled WGS sequence"/>
</dbReference>
<sequence>MSDNTLTIGILKTDDVRPQLVDEFGEYPEMFARLLGEFDGDLEFKTYEVQRGDLPASVDEVDAYLITGSKTSVYEPLPWIADTEAFLRKAHAAKKKMLGVCFGHQLLAQALGGKTVKAEQGWGLGVHHYQLSDAAADYGQAGEDFSMLVSHQDQVVENIPGAEVLASSDFCPNAMVKVDDHILSFQAHPEFTKNYSESLLKLRREVFGDDNVEKALASLSDDVSFNRVTNWMIQFFRA</sequence>
<dbReference type="GO" id="GO:0005829">
    <property type="term" value="C:cytosol"/>
    <property type="evidence" value="ECO:0007669"/>
    <property type="project" value="TreeGrafter"/>
</dbReference>
<comment type="caution">
    <text evidence="2">The sequence shown here is derived from an EMBL/GenBank/DDBJ whole genome shotgun (WGS) entry which is preliminary data.</text>
</comment>
<dbReference type="InterPro" id="IPR017926">
    <property type="entry name" value="GATASE"/>
</dbReference>
<keyword evidence="2" id="KW-0315">Glutamine amidotransferase</keyword>
<name>A0A7X0JU47_9GAMM</name>
<dbReference type="RefSeq" id="WP_166846169.1">
    <property type="nucleotide sequence ID" value="NZ_JAAONY010000002.1"/>
</dbReference>
<dbReference type="InterPro" id="IPR029062">
    <property type="entry name" value="Class_I_gatase-like"/>
</dbReference>
<dbReference type="AlphaFoldDB" id="A0A7X0JU47"/>
<dbReference type="PANTHER" id="PTHR42695:SF5">
    <property type="entry name" value="GLUTAMINE AMIDOTRANSFERASE YLR126C-RELATED"/>
    <property type="match status" value="1"/>
</dbReference>
<dbReference type="InterPro" id="IPR044992">
    <property type="entry name" value="ChyE-like"/>
</dbReference>
<dbReference type="GO" id="GO:0016740">
    <property type="term" value="F:transferase activity"/>
    <property type="evidence" value="ECO:0007669"/>
    <property type="project" value="UniProtKB-KW"/>
</dbReference>
<dbReference type="SUPFAM" id="SSF52317">
    <property type="entry name" value="Class I glutamine amidotransferase-like"/>
    <property type="match status" value="1"/>
</dbReference>
<proteinExistence type="predicted"/>
<evidence type="ECO:0000313" key="2">
    <source>
        <dbReference type="EMBL" id="MBB6522312.1"/>
    </source>
</evidence>
<organism evidence="2 3">
    <name type="scientific">Pseudoteredinibacter isoporae</name>
    <dbReference type="NCBI Taxonomy" id="570281"/>
    <lineage>
        <taxon>Bacteria</taxon>
        <taxon>Pseudomonadati</taxon>
        <taxon>Pseudomonadota</taxon>
        <taxon>Gammaproteobacteria</taxon>
        <taxon>Cellvibrionales</taxon>
        <taxon>Cellvibrionaceae</taxon>
        <taxon>Pseudoteredinibacter</taxon>
    </lineage>
</organism>
<protein>
    <submittedName>
        <fullName evidence="2">GMP synthase-like glutamine amidotransferase</fullName>
    </submittedName>
</protein>
<reference evidence="2 3" key="1">
    <citation type="submission" date="2020-08" db="EMBL/GenBank/DDBJ databases">
        <title>Genomic Encyclopedia of Type Strains, Phase IV (KMG-IV): sequencing the most valuable type-strain genomes for metagenomic binning, comparative biology and taxonomic classification.</title>
        <authorList>
            <person name="Goeker M."/>
        </authorList>
    </citation>
    <scope>NUCLEOTIDE SEQUENCE [LARGE SCALE GENOMIC DNA]</scope>
    <source>
        <strain evidence="2 3">DSM 22368</strain>
    </source>
</reference>
<dbReference type="Pfam" id="PF00117">
    <property type="entry name" value="GATase"/>
    <property type="match status" value="1"/>
</dbReference>
<dbReference type="CDD" id="cd01741">
    <property type="entry name" value="GATase1_1"/>
    <property type="match status" value="1"/>
</dbReference>
<dbReference type="Gene3D" id="3.40.50.880">
    <property type="match status" value="1"/>
</dbReference>
<gene>
    <name evidence="2" type="ORF">HNR48_002597</name>
</gene>
<keyword evidence="3" id="KW-1185">Reference proteome</keyword>
<keyword evidence="2" id="KW-0808">Transferase</keyword>
<dbReference type="InParanoid" id="A0A7X0JU47"/>